<dbReference type="InParanoid" id="A0A1Y2EI33"/>
<dbReference type="InterPro" id="IPR011761">
    <property type="entry name" value="ATP-grasp"/>
</dbReference>
<evidence type="ECO:0000259" key="5">
    <source>
        <dbReference type="PROSITE" id="PS50975"/>
    </source>
</evidence>
<evidence type="ECO:0000256" key="1">
    <source>
        <dbReference type="ARBA" id="ARBA00022598"/>
    </source>
</evidence>
<proteinExistence type="predicted"/>
<dbReference type="AlphaFoldDB" id="A0A1Y2EI33"/>
<dbReference type="RefSeq" id="XP_040720498.1">
    <property type="nucleotide sequence ID" value="XM_040854968.1"/>
</dbReference>
<dbReference type="PANTHER" id="PTHR43585:SF2">
    <property type="entry name" value="ATP-GRASP ENZYME FSQD"/>
    <property type="match status" value="1"/>
</dbReference>
<protein>
    <submittedName>
        <fullName evidence="6">ATP-grasp domain-domain-containing protein</fullName>
    </submittedName>
</protein>
<dbReference type="EMBL" id="MCFJ01000001">
    <property type="protein sequence ID" value="ORY70906.1"/>
    <property type="molecule type" value="Genomic_DNA"/>
</dbReference>
<dbReference type="OrthoDB" id="434648at2759"/>
<dbReference type="PROSITE" id="PS50975">
    <property type="entry name" value="ATP_GRASP"/>
    <property type="match status" value="1"/>
</dbReference>
<dbReference type="GO" id="GO:0046872">
    <property type="term" value="F:metal ion binding"/>
    <property type="evidence" value="ECO:0007669"/>
    <property type="project" value="InterPro"/>
</dbReference>
<feature type="non-terminal residue" evidence="6">
    <location>
        <position position="1"/>
    </location>
</feature>
<dbReference type="Gene3D" id="3.30.470.20">
    <property type="entry name" value="ATP-grasp fold, B domain"/>
    <property type="match status" value="1"/>
</dbReference>
<dbReference type="PANTHER" id="PTHR43585">
    <property type="entry name" value="FUMIPYRROLE BIOSYNTHESIS PROTEIN C"/>
    <property type="match status" value="1"/>
</dbReference>
<gene>
    <name evidence="6" type="ORF">BCR38DRAFT_330497</name>
</gene>
<dbReference type="InterPro" id="IPR052032">
    <property type="entry name" value="ATP-dep_AA_Ligase"/>
</dbReference>
<sequence>VFQVAKSHGYVIHADPWSFQVANSPLVVRTQSFLQPHGEAMTFAGVPEDAQGLASALDASLGAVQSRLPFCKDTVRQLEIDLRRRLSFGWLSPAPVPSRRVCIVLEGEISIRATKFRWETAAALGVDVVVLSTGSWWQDDQGPFGSLREAFIITDLTPGPDLGARIARALKSYPHTIDGIFALSDTLLIPVAEAATQLGLWTSGPEPYRISTNKFLTRQLLDPTSGEYFSVNSLEELEMRLTCNDPVSFPVVCKPFCGIGSEGVYRADNPTQLRHAVSQCIASKNHESCLIEPYVDGPEVDCNLVFMDGHLLYSEVVDYFPCDADVAEDATDKLFAETEAVVPCQLPVEEQKAIVETVSKAVILQGFDTGVFHCEARVRNSFMTYRLAHEATIPDLVVKDEPRKTEEKIRIFLHEINARIPGIASSASSLIANGIDFWALQILCAVGDWGRYKALSVPFLSSSEGGGHHVWLTNSLVPITYKGIQPLYPNFPMDRLGHQLVDSSHNPVVELSESHEELTRYVLRHNANVNDGVKYGFNKGDWLWTACLVIRSPISRKL</sequence>
<evidence type="ECO:0000313" key="7">
    <source>
        <dbReference type="Proteomes" id="UP000193689"/>
    </source>
</evidence>
<dbReference type="GO" id="GO:0005524">
    <property type="term" value="F:ATP binding"/>
    <property type="evidence" value="ECO:0007669"/>
    <property type="project" value="UniProtKB-UniRule"/>
</dbReference>
<dbReference type="Gene3D" id="3.40.50.20">
    <property type="match status" value="1"/>
</dbReference>
<name>A0A1Y2EI33_9PEZI</name>
<keyword evidence="7" id="KW-1185">Reference proteome</keyword>
<evidence type="ECO:0000256" key="2">
    <source>
        <dbReference type="ARBA" id="ARBA00022741"/>
    </source>
</evidence>
<evidence type="ECO:0000256" key="4">
    <source>
        <dbReference type="PROSITE-ProRule" id="PRU00409"/>
    </source>
</evidence>
<keyword evidence="2 4" id="KW-0547">Nucleotide-binding</keyword>
<dbReference type="GO" id="GO:0016874">
    <property type="term" value="F:ligase activity"/>
    <property type="evidence" value="ECO:0007669"/>
    <property type="project" value="UniProtKB-KW"/>
</dbReference>
<evidence type="ECO:0000313" key="6">
    <source>
        <dbReference type="EMBL" id="ORY70906.1"/>
    </source>
</evidence>
<keyword evidence="3 4" id="KW-0067">ATP-binding</keyword>
<dbReference type="GeneID" id="63771180"/>
<reference evidence="6 7" key="1">
    <citation type="submission" date="2016-07" db="EMBL/GenBank/DDBJ databases">
        <title>Pervasive Adenine N6-methylation of Active Genes in Fungi.</title>
        <authorList>
            <consortium name="DOE Joint Genome Institute"/>
            <person name="Mondo S.J."/>
            <person name="Dannebaum R.O."/>
            <person name="Kuo R.C."/>
            <person name="Labutti K."/>
            <person name="Haridas S."/>
            <person name="Kuo A."/>
            <person name="Salamov A."/>
            <person name="Ahrendt S.R."/>
            <person name="Lipzen A."/>
            <person name="Sullivan W."/>
            <person name="Andreopoulos W.B."/>
            <person name="Clum A."/>
            <person name="Lindquist E."/>
            <person name="Daum C."/>
            <person name="Ramamoorthy G.K."/>
            <person name="Gryganskyi A."/>
            <person name="Culley D."/>
            <person name="Magnuson J.K."/>
            <person name="James T.Y."/>
            <person name="O'Malley M.A."/>
            <person name="Stajich J.E."/>
            <person name="Spatafora J.W."/>
            <person name="Visel A."/>
            <person name="Grigoriev I.V."/>
        </authorList>
    </citation>
    <scope>NUCLEOTIDE SEQUENCE [LARGE SCALE GENOMIC DNA]</scope>
    <source>
        <strain evidence="6 7">CBS 129021</strain>
    </source>
</reference>
<dbReference type="SUPFAM" id="SSF56059">
    <property type="entry name" value="Glutathione synthetase ATP-binding domain-like"/>
    <property type="match status" value="1"/>
</dbReference>
<keyword evidence="1" id="KW-0436">Ligase</keyword>
<dbReference type="InterPro" id="IPR041472">
    <property type="entry name" value="BL00235/CARNS1_N"/>
</dbReference>
<organism evidence="6 7">
    <name type="scientific">Pseudomassariella vexata</name>
    <dbReference type="NCBI Taxonomy" id="1141098"/>
    <lineage>
        <taxon>Eukaryota</taxon>
        <taxon>Fungi</taxon>
        <taxon>Dikarya</taxon>
        <taxon>Ascomycota</taxon>
        <taxon>Pezizomycotina</taxon>
        <taxon>Sordariomycetes</taxon>
        <taxon>Xylariomycetidae</taxon>
        <taxon>Amphisphaeriales</taxon>
        <taxon>Pseudomassariaceae</taxon>
        <taxon>Pseudomassariella</taxon>
    </lineage>
</organism>
<dbReference type="Pfam" id="PF18130">
    <property type="entry name" value="ATPgrasp_N"/>
    <property type="match status" value="1"/>
</dbReference>
<comment type="caution">
    <text evidence="6">The sequence shown here is derived from an EMBL/GenBank/DDBJ whole genome shotgun (WGS) entry which is preliminary data.</text>
</comment>
<feature type="domain" description="ATP-grasp" evidence="5">
    <location>
        <begin position="214"/>
        <end position="446"/>
    </location>
</feature>
<evidence type="ECO:0000256" key="3">
    <source>
        <dbReference type="ARBA" id="ARBA00022840"/>
    </source>
</evidence>
<dbReference type="STRING" id="1141098.A0A1Y2EI33"/>
<dbReference type="Pfam" id="PF13535">
    <property type="entry name" value="ATP-grasp_4"/>
    <property type="match status" value="1"/>
</dbReference>
<accession>A0A1Y2EI33</accession>
<dbReference type="Proteomes" id="UP000193689">
    <property type="component" value="Unassembled WGS sequence"/>
</dbReference>